<dbReference type="Gene3D" id="3.40.50.1820">
    <property type="entry name" value="alpha/beta hydrolase"/>
    <property type="match status" value="1"/>
</dbReference>
<evidence type="ECO:0000313" key="4">
    <source>
        <dbReference type="Proteomes" id="UP000295411"/>
    </source>
</evidence>
<gene>
    <name evidence="3" type="ORF">E2F48_07895</name>
</gene>
<dbReference type="InterPro" id="IPR013094">
    <property type="entry name" value="AB_hydrolase_3"/>
</dbReference>
<dbReference type="Proteomes" id="UP000295411">
    <property type="component" value="Unassembled WGS sequence"/>
</dbReference>
<evidence type="ECO:0000256" key="1">
    <source>
        <dbReference type="ARBA" id="ARBA00022801"/>
    </source>
</evidence>
<keyword evidence="1 3" id="KW-0378">Hydrolase</keyword>
<protein>
    <submittedName>
        <fullName evidence="3">Alpha/beta hydrolase</fullName>
    </submittedName>
</protein>
<comment type="caution">
    <text evidence="3">The sequence shown here is derived from an EMBL/GenBank/DDBJ whole genome shotgun (WGS) entry which is preliminary data.</text>
</comment>
<name>A0A4V3AMN1_9MICC</name>
<dbReference type="InterPro" id="IPR050300">
    <property type="entry name" value="GDXG_lipolytic_enzyme"/>
</dbReference>
<reference evidence="3 4" key="1">
    <citation type="submission" date="2019-03" db="EMBL/GenBank/DDBJ databases">
        <title>Arthrobacter sp. nov., an bacterium isolated from biocrust in Mu Us Desert.</title>
        <authorList>
            <person name="Lixiong L."/>
        </authorList>
    </citation>
    <scope>NUCLEOTIDE SEQUENCE [LARGE SCALE GENOMIC DNA]</scope>
    <source>
        <strain evidence="3 4">SLN-3</strain>
    </source>
</reference>
<evidence type="ECO:0000313" key="3">
    <source>
        <dbReference type="EMBL" id="TDK25199.1"/>
    </source>
</evidence>
<dbReference type="Pfam" id="PF07859">
    <property type="entry name" value="Abhydrolase_3"/>
    <property type="match status" value="1"/>
</dbReference>
<proteinExistence type="predicted"/>
<dbReference type="AlphaFoldDB" id="A0A4V3AMN1"/>
<dbReference type="RefSeq" id="WP_133403477.1">
    <property type="nucleotide sequence ID" value="NZ_SMTK01000003.1"/>
</dbReference>
<dbReference type="SUPFAM" id="SSF53474">
    <property type="entry name" value="alpha/beta-Hydrolases"/>
    <property type="match status" value="1"/>
</dbReference>
<keyword evidence="4" id="KW-1185">Reference proteome</keyword>
<dbReference type="EMBL" id="SMTK01000003">
    <property type="protein sequence ID" value="TDK25199.1"/>
    <property type="molecule type" value="Genomic_DNA"/>
</dbReference>
<dbReference type="InterPro" id="IPR029058">
    <property type="entry name" value="AB_hydrolase_fold"/>
</dbReference>
<organism evidence="3 4">
    <name type="scientific">Arthrobacter crusticola</name>
    <dbReference type="NCBI Taxonomy" id="2547960"/>
    <lineage>
        <taxon>Bacteria</taxon>
        <taxon>Bacillati</taxon>
        <taxon>Actinomycetota</taxon>
        <taxon>Actinomycetes</taxon>
        <taxon>Micrococcales</taxon>
        <taxon>Micrococcaceae</taxon>
        <taxon>Arthrobacter</taxon>
    </lineage>
</organism>
<accession>A0A4V3AMN1</accession>
<feature type="domain" description="Alpha/beta hydrolase fold-3" evidence="2">
    <location>
        <begin position="88"/>
        <end position="294"/>
    </location>
</feature>
<sequence>MTTAPTAPARPPYDPELAELLDNSPLPSTVTADMIDFLRANPFGPTLEDLLATRPISHREYTIARPGSEIIASVFTPADKDASAPAIYFLHGGGMIIGNRFTGIGHVLDWAVEHRAVVVSLEYRLAPESPAPGPVEDAYAGLLWLVDNAGELGVDSERILIAGTSAGAGLSAGVTLLARDRKGPALIAQMLLSPMLDDRDATASSHQYTQTGSWSRESNATGWDSLLGDRRGTDAVDIYSAPARATDLTGLPPAFIDVGSAEVFRDEDVAYASRLWAAGVQAELHVWAGGFHIFDGAAPDALLSVAAVAARDSWMGRTLGRLPAAAA</sequence>
<dbReference type="PANTHER" id="PTHR48081">
    <property type="entry name" value="AB HYDROLASE SUPERFAMILY PROTEIN C4A8.06C"/>
    <property type="match status" value="1"/>
</dbReference>
<dbReference type="PANTHER" id="PTHR48081:SF8">
    <property type="entry name" value="ALPHA_BETA HYDROLASE FOLD-3 DOMAIN-CONTAINING PROTEIN-RELATED"/>
    <property type="match status" value="1"/>
</dbReference>
<dbReference type="OrthoDB" id="9803828at2"/>
<dbReference type="GO" id="GO:0016787">
    <property type="term" value="F:hydrolase activity"/>
    <property type="evidence" value="ECO:0007669"/>
    <property type="project" value="UniProtKB-KW"/>
</dbReference>
<evidence type="ECO:0000259" key="2">
    <source>
        <dbReference type="Pfam" id="PF07859"/>
    </source>
</evidence>